<dbReference type="InterPro" id="IPR002125">
    <property type="entry name" value="CMP_dCMP_dom"/>
</dbReference>
<evidence type="ECO:0000313" key="21">
    <source>
        <dbReference type="Proteomes" id="UP000198935"/>
    </source>
</evidence>
<dbReference type="CDD" id="cd01284">
    <property type="entry name" value="Riboflavin_deaminase-reductase"/>
    <property type="match status" value="1"/>
</dbReference>
<dbReference type="Pfam" id="PF00383">
    <property type="entry name" value="dCMP_cyt_deam_1"/>
    <property type="match status" value="1"/>
</dbReference>
<dbReference type="PANTHER" id="PTHR38011:SF7">
    <property type="entry name" value="2,5-DIAMINO-6-RIBOSYLAMINO-4(3H)-PYRIMIDINONE 5'-PHOSPHATE REDUCTASE"/>
    <property type="match status" value="1"/>
</dbReference>
<evidence type="ECO:0000256" key="11">
    <source>
        <dbReference type="ARBA" id="ARBA00023002"/>
    </source>
</evidence>
<feature type="active site" description="Proton donor" evidence="16">
    <location>
        <position position="51"/>
    </location>
</feature>
<dbReference type="PIRSF" id="PIRSF006769">
    <property type="entry name" value="RibD"/>
    <property type="match status" value="1"/>
</dbReference>
<feature type="binding site" evidence="17">
    <location>
        <position position="206"/>
    </location>
    <ligand>
        <name>substrate</name>
    </ligand>
</feature>
<dbReference type="InterPro" id="IPR016192">
    <property type="entry name" value="APOBEC/CMP_deaminase_Zn-bd"/>
</dbReference>
<keyword evidence="6 15" id="KW-0686">Riboflavin biosynthesis</keyword>
<evidence type="ECO:0000256" key="4">
    <source>
        <dbReference type="ARBA" id="ARBA00005259"/>
    </source>
</evidence>
<reference evidence="21" key="1">
    <citation type="submission" date="2016-10" db="EMBL/GenBank/DDBJ databases">
        <authorList>
            <person name="Varghese N."/>
            <person name="Submissions S."/>
        </authorList>
    </citation>
    <scope>NUCLEOTIDE SEQUENCE [LARGE SCALE GENOMIC DNA]</scope>
    <source>
        <strain evidence="21">SP</strain>
    </source>
</reference>
<dbReference type="STRING" id="1503961.SAMN05421736_102382"/>
<feature type="binding site" evidence="18">
    <location>
        <position position="83"/>
    </location>
    <ligand>
        <name>Zn(2+)</name>
        <dbReference type="ChEBI" id="CHEBI:29105"/>
        <note>catalytic</note>
    </ligand>
</feature>
<comment type="similarity">
    <text evidence="5 15">In the C-terminal section; belongs to the HTP reductase family.</text>
</comment>
<dbReference type="GO" id="GO:0008703">
    <property type="term" value="F:5-amino-6-(5-phosphoribosylamino)uracil reductase activity"/>
    <property type="evidence" value="ECO:0007669"/>
    <property type="project" value="UniProtKB-EC"/>
</dbReference>
<gene>
    <name evidence="20" type="ORF">SAMN05421736_102382</name>
</gene>
<name>A0A1H3L8D1_9BACI</name>
<dbReference type="InterPro" id="IPR002734">
    <property type="entry name" value="RibDG_C"/>
</dbReference>
<feature type="binding site" evidence="17">
    <location>
        <position position="203"/>
    </location>
    <ligand>
        <name>substrate</name>
    </ligand>
</feature>
<dbReference type="Pfam" id="PF01872">
    <property type="entry name" value="RibD_C"/>
    <property type="match status" value="1"/>
</dbReference>
<dbReference type="AlphaFoldDB" id="A0A1H3L8D1"/>
<evidence type="ECO:0000256" key="15">
    <source>
        <dbReference type="PIRNR" id="PIRNR006769"/>
    </source>
</evidence>
<feature type="binding site" evidence="17">
    <location>
        <begin position="291"/>
        <end position="297"/>
    </location>
    <ligand>
        <name>NADP(+)</name>
        <dbReference type="ChEBI" id="CHEBI:58349"/>
    </ligand>
</feature>
<dbReference type="Gene3D" id="3.40.430.10">
    <property type="entry name" value="Dihydrofolate Reductase, subunit A"/>
    <property type="match status" value="1"/>
</dbReference>
<evidence type="ECO:0000259" key="19">
    <source>
        <dbReference type="PROSITE" id="PS51747"/>
    </source>
</evidence>
<evidence type="ECO:0000256" key="6">
    <source>
        <dbReference type="ARBA" id="ARBA00022619"/>
    </source>
</evidence>
<keyword evidence="21" id="KW-1185">Reference proteome</keyword>
<dbReference type="Proteomes" id="UP000198935">
    <property type="component" value="Unassembled WGS sequence"/>
</dbReference>
<evidence type="ECO:0000256" key="17">
    <source>
        <dbReference type="PIRSR" id="PIRSR006769-2"/>
    </source>
</evidence>
<evidence type="ECO:0000256" key="3">
    <source>
        <dbReference type="ARBA" id="ARBA00004910"/>
    </source>
</evidence>
<organism evidence="20 21">
    <name type="scientific">Evansella caseinilytica</name>
    <dbReference type="NCBI Taxonomy" id="1503961"/>
    <lineage>
        <taxon>Bacteria</taxon>
        <taxon>Bacillati</taxon>
        <taxon>Bacillota</taxon>
        <taxon>Bacilli</taxon>
        <taxon>Bacillales</taxon>
        <taxon>Bacillaceae</taxon>
        <taxon>Evansella</taxon>
    </lineage>
</organism>
<evidence type="ECO:0000256" key="5">
    <source>
        <dbReference type="ARBA" id="ARBA00007417"/>
    </source>
</evidence>
<evidence type="ECO:0000313" key="20">
    <source>
        <dbReference type="EMBL" id="SDY60135.1"/>
    </source>
</evidence>
<feature type="binding site" evidence="17">
    <location>
        <position position="153"/>
    </location>
    <ligand>
        <name>NADP(+)</name>
        <dbReference type="ChEBI" id="CHEBI:58349"/>
    </ligand>
</feature>
<accession>A0A1H3L8D1</accession>
<feature type="binding site" evidence="18">
    <location>
        <position position="74"/>
    </location>
    <ligand>
        <name>Zn(2+)</name>
        <dbReference type="ChEBI" id="CHEBI:29105"/>
        <note>catalytic</note>
    </ligand>
</feature>
<feature type="binding site" evidence="17">
    <location>
        <position position="183"/>
    </location>
    <ligand>
        <name>substrate</name>
    </ligand>
</feature>
<feature type="binding site" evidence="17">
    <location>
        <position position="195"/>
    </location>
    <ligand>
        <name>NADP(+)</name>
        <dbReference type="ChEBI" id="CHEBI:58349"/>
    </ligand>
</feature>
<dbReference type="PROSITE" id="PS51747">
    <property type="entry name" value="CYT_DCMP_DEAMINASES_2"/>
    <property type="match status" value="1"/>
</dbReference>
<dbReference type="InterPro" id="IPR011549">
    <property type="entry name" value="RibD_C"/>
</dbReference>
<feature type="binding site" evidence="18">
    <location>
        <position position="49"/>
    </location>
    <ligand>
        <name>Zn(2+)</name>
        <dbReference type="ChEBI" id="CHEBI:29105"/>
        <note>catalytic</note>
    </ligand>
</feature>
<dbReference type="Gene3D" id="3.40.140.10">
    <property type="entry name" value="Cytidine Deaminase, domain 2"/>
    <property type="match status" value="1"/>
</dbReference>
<dbReference type="InterPro" id="IPR016193">
    <property type="entry name" value="Cytidine_deaminase-like"/>
</dbReference>
<evidence type="ECO:0000256" key="2">
    <source>
        <dbReference type="ARBA" id="ARBA00004882"/>
    </source>
</evidence>
<keyword evidence="8 15" id="KW-0378">Hydrolase</keyword>
<comment type="cofactor">
    <cofactor evidence="15 18">
        <name>Zn(2+)</name>
        <dbReference type="ChEBI" id="CHEBI:29105"/>
    </cofactor>
    <text evidence="15 18">Binds 1 zinc ion.</text>
</comment>
<dbReference type="FunFam" id="3.40.140.10:FF:000025">
    <property type="entry name" value="Riboflavin biosynthesis protein RibD"/>
    <property type="match status" value="1"/>
</dbReference>
<dbReference type="EC" id="3.5.4.26" evidence="15"/>
<comment type="similarity">
    <text evidence="4 15">In the N-terminal section; belongs to the cytidine and deoxycytidylate deaminase family.</text>
</comment>
<feature type="binding site" evidence="17">
    <location>
        <position position="169"/>
    </location>
    <ligand>
        <name>NADP(+)</name>
        <dbReference type="ChEBI" id="CHEBI:58349"/>
    </ligand>
</feature>
<dbReference type="InterPro" id="IPR050765">
    <property type="entry name" value="Riboflavin_Biosynth_HTPR"/>
</dbReference>
<evidence type="ECO:0000256" key="1">
    <source>
        <dbReference type="ARBA" id="ARBA00002151"/>
    </source>
</evidence>
<evidence type="ECO:0000256" key="9">
    <source>
        <dbReference type="ARBA" id="ARBA00022833"/>
    </source>
</evidence>
<feature type="binding site" evidence="17">
    <location>
        <position position="289"/>
    </location>
    <ligand>
        <name>substrate</name>
    </ligand>
</feature>
<dbReference type="GO" id="GO:0009231">
    <property type="term" value="P:riboflavin biosynthetic process"/>
    <property type="evidence" value="ECO:0007669"/>
    <property type="project" value="UniProtKB-UniPathway"/>
</dbReference>
<evidence type="ECO:0000256" key="12">
    <source>
        <dbReference type="ARBA" id="ARBA00023268"/>
    </source>
</evidence>
<evidence type="ECO:0000256" key="7">
    <source>
        <dbReference type="ARBA" id="ARBA00022723"/>
    </source>
</evidence>
<feature type="binding site" evidence="17">
    <location>
        <position position="199"/>
    </location>
    <ligand>
        <name>NADP(+)</name>
        <dbReference type="ChEBI" id="CHEBI:58349"/>
    </ligand>
</feature>
<dbReference type="UniPathway" id="UPA00275">
    <property type="reaction ID" value="UER00401"/>
</dbReference>
<dbReference type="PROSITE" id="PS00903">
    <property type="entry name" value="CYT_DCMP_DEAMINASES_1"/>
    <property type="match status" value="1"/>
</dbReference>
<sequence length="376" mass="40220">MHEHYMELAMKLASSARGQTSPNPLVGAVIVKNNEIVGMGAHLKAGEWHAERHALQMAGEKAKDAVMYVTLEPCSHYGRTPPCADAVIAAGIKEVYVAMADPNPKVAGAGISKLRNAGISVHVGLLQEKAAALNEIFFYHLQSQKPYVTLKSATSLDGKIATYRGESQWITGEAARLDAHKLRHEHDGILVGINTVLADDPALTTRLAGGGRHPIRIILDRQLRTPLQTKVVADNAASTWIVTLASAAEEKKQALRKAGVKVIEFTDKIDISRLLTFLGENGISSLLVEGGGTINDAFLRAGEFQQVIVYLAPKIIGGEKAPGSFGGAGIAGLAEAPGLVLESMETLDDDVKLVYKKGVDESCLPELLKKKGRLCK</sequence>
<comment type="function">
    <text evidence="1 15">Converts 2,5-diamino-6-(ribosylamino)-4(3h)-pyrimidinone 5'-phosphate into 5-amino-6-(ribosylamino)-2,4(1h,3h)-pyrimidinedione 5'-phosphate.</text>
</comment>
<evidence type="ECO:0000256" key="10">
    <source>
        <dbReference type="ARBA" id="ARBA00022857"/>
    </source>
</evidence>
<dbReference type="NCBIfam" id="TIGR00326">
    <property type="entry name" value="eubact_ribD"/>
    <property type="match status" value="1"/>
</dbReference>
<comment type="catalytic activity">
    <reaction evidence="14 15">
        <text>2,5-diamino-6-hydroxy-4-(5-phosphoribosylamino)-pyrimidine + H2O + H(+) = 5-amino-6-(5-phospho-D-ribosylamino)uracil + NH4(+)</text>
        <dbReference type="Rhea" id="RHEA:21868"/>
        <dbReference type="ChEBI" id="CHEBI:15377"/>
        <dbReference type="ChEBI" id="CHEBI:15378"/>
        <dbReference type="ChEBI" id="CHEBI:28938"/>
        <dbReference type="ChEBI" id="CHEBI:58453"/>
        <dbReference type="ChEBI" id="CHEBI:58614"/>
        <dbReference type="EC" id="3.5.4.26"/>
    </reaction>
</comment>
<evidence type="ECO:0000256" key="14">
    <source>
        <dbReference type="ARBA" id="ARBA00049886"/>
    </source>
</evidence>
<dbReference type="EMBL" id="FNPI01000002">
    <property type="protein sequence ID" value="SDY60135.1"/>
    <property type="molecule type" value="Genomic_DNA"/>
</dbReference>
<keyword evidence="12" id="KW-0511">Multifunctional enzyme</keyword>
<comment type="pathway">
    <text evidence="2 15">Cofactor biosynthesis; riboflavin biosynthesis; 5-amino-6-(D-ribitylamino)uracil from GTP: step 2/4.</text>
</comment>
<keyword evidence="7 15" id="KW-0479">Metal-binding</keyword>
<keyword evidence="9 15" id="KW-0862">Zinc</keyword>
<protein>
    <recommendedName>
        <fullName evidence="15">Riboflavin biosynthesis protein RibD</fullName>
    </recommendedName>
    <domain>
        <recommendedName>
            <fullName evidence="15">Diaminohydroxyphosphoribosylaminopyrimidine deaminase</fullName>
            <shortName evidence="15">DRAP deaminase</shortName>
            <ecNumber evidence="15">3.5.4.26</ecNumber>
        </recommendedName>
        <alternativeName>
            <fullName evidence="15">Riboflavin-specific deaminase</fullName>
        </alternativeName>
    </domain>
    <domain>
        <recommendedName>
            <fullName evidence="15">5-amino-6-(5-phosphoribosylamino)uracil reductase</fullName>
            <ecNumber evidence="15">1.1.1.193</ecNumber>
        </recommendedName>
        <alternativeName>
            <fullName evidence="15">HTP reductase</fullName>
        </alternativeName>
    </domain>
</protein>
<dbReference type="SUPFAM" id="SSF53927">
    <property type="entry name" value="Cytidine deaminase-like"/>
    <property type="match status" value="1"/>
</dbReference>
<evidence type="ECO:0000256" key="18">
    <source>
        <dbReference type="PIRSR" id="PIRSR006769-3"/>
    </source>
</evidence>
<dbReference type="EC" id="1.1.1.193" evidence="15"/>
<feature type="binding site" evidence="17">
    <location>
        <position position="167"/>
    </location>
    <ligand>
        <name>substrate</name>
    </ligand>
</feature>
<evidence type="ECO:0000256" key="8">
    <source>
        <dbReference type="ARBA" id="ARBA00022801"/>
    </source>
</evidence>
<dbReference type="SUPFAM" id="SSF53597">
    <property type="entry name" value="Dihydrofolate reductase-like"/>
    <property type="match status" value="1"/>
</dbReference>
<dbReference type="GO" id="GO:0050661">
    <property type="term" value="F:NADP binding"/>
    <property type="evidence" value="ECO:0007669"/>
    <property type="project" value="InterPro"/>
</dbReference>
<dbReference type="InterPro" id="IPR024072">
    <property type="entry name" value="DHFR-like_dom_sf"/>
</dbReference>
<dbReference type="NCBIfam" id="TIGR00227">
    <property type="entry name" value="ribD_Cterm"/>
    <property type="match status" value="1"/>
</dbReference>
<dbReference type="GO" id="GO:0008835">
    <property type="term" value="F:diaminohydroxyphosphoribosylaminopyrimidine deaminase activity"/>
    <property type="evidence" value="ECO:0007669"/>
    <property type="project" value="UniProtKB-EC"/>
</dbReference>
<keyword evidence="11 15" id="KW-0560">Oxidoreductase</keyword>
<dbReference type="InterPro" id="IPR004794">
    <property type="entry name" value="Eubact_RibD"/>
</dbReference>
<feature type="domain" description="CMP/dCMP-type deaminase" evidence="19">
    <location>
        <begin position="1"/>
        <end position="122"/>
    </location>
</feature>
<comment type="catalytic activity">
    <reaction evidence="13 15">
        <text>5-amino-6-(5-phospho-D-ribitylamino)uracil + NADP(+) = 5-amino-6-(5-phospho-D-ribosylamino)uracil + NADPH + H(+)</text>
        <dbReference type="Rhea" id="RHEA:17845"/>
        <dbReference type="ChEBI" id="CHEBI:15378"/>
        <dbReference type="ChEBI" id="CHEBI:57783"/>
        <dbReference type="ChEBI" id="CHEBI:58349"/>
        <dbReference type="ChEBI" id="CHEBI:58421"/>
        <dbReference type="ChEBI" id="CHEBI:58453"/>
        <dbReference type="EC" id="1.1.1.193"/>
    </reaction>
</comment>
<proteinExistence type="inferred from homology"/>
<keyword evidence="10 15" id="KW-0521">NADP</keyword>
<comment type="pathway">
    <text evidence="3 15">Cofactor biosynthesis; riboflavin biosynthesis; 5-amino-6-(D-ribitylamino)uracil from GTP: step 3/4.</text>
</comment>
<dbReference type="GO" id="GO:0008270">
    <property type="term" value="F:zinc ion binding"/>
    <property type="evidence" value="ECO:0007669"/>
    <property type="project" value="InterPro"/>
</dbReference>
<dbReference type="PANTHER" id="PTHR38011">
    <property type="entry name" value="DIHYDROFOLATE REDUCTASE FAMILY PROTEIN (AFU_ORTHOLOGUE AFUA_8G06820)"/>
    <property type="match status" value="1"/>
</dbReference>
<evidence type="ECO:0000256" key="13">
    <source>
        <dbReference type="ARBA" id="ARBA00049861"/>
    </source>
</evidence>
<evidence type="ECO:0000256" key="16">
    <source>
        <dbReference type="PIRSR" id="PIRSR006769-1"/>
    </source>
</evidence>